<dbReference type="AlphaFoldDB" id="A0A6M0S1Z6"/>
<protein>
    <submittedName>
        <fullName evidence="1">Uncharacterized protein</fullName>
    </submittedName>
</protein>
<gene>
    <name evidence="1" type="ORF">D0962_04245</name>
</gene>
<dbReference type="EMBL" id="QZCE01000001">
    <property type="protein sequence ID" value="NEZ61991.1"/>
    <property type="molecule type" value="Genomic_DNA"/>
</dbReference>
<organism evidence="1 2">
    <name type="scientific">Adonisia turfae CCMR0082</name>
    <dbReference type="NCBI Taxonomy" id="2304604"/>
    <lineage>
        <taxon>Bacteria</taxon>
        <taxon>Bacillati</taxon>
        <taxon>Cyanobacteriota</taxon>
        <taxon>Adonisia</taxon>
        <taxon>Adonisia turfae</taxon>
    </lineage>
</organism>
<accession>A0A6M0S1Z6</accession>
<reference evidence="1 2" key="1">
    <citation type="journal article" date="2020" name="Microb. Ecol.">
        <title>Ecogenomics of the Marine Benthic Filamentous Cyanobacterium Adonisia.</title>
        <authorList>
            <person name="Walter J.M."/>
            <person name="Coutinho F.H."/>
            <person name="Leomil L."/>
            <person name="Hargreaves P.I."/>
            <person name="Campeao M.E."/>
            <person name="Vieira V.V."/>
            <person name="Silva B.S."/>
            <person name="Fistarol G.O."/>
            <person name="Salomon P.S."/>
            <person name="Sawabe T."/>
            <person name="Mino S."/>
            <person name="Hosokawa M."/>
            <person name="Miyashita H."/>
            <person name="Maruyama F."/>
            <person name="van Verk M.C."/>
            <person name="Dutilh B.E."/>
            <person name="Thompson C.C."/>
            <person name="Thompson F.L."/>
        </authorList>
    </citation>
    <scope>NUCLEOTIDE SEQUENCE [LARGE SCALE GENOMIC DNA]</scope>
    <source>
        <strain evidence="1 2">CCMR0082</strain>
    </source>
</reference>
<comment type="caution">
    <text evidence="1">The sequence shown here is derived from an EMBL/GenBank/DDBJ whole genome shotgun (WGS) entry which is preliminary data.</text>
</comment>
<evidence type="ECO:0000313" key="1">
    <source>
        <dbReference type="EMBL" id="NEZ61991.1"/>
    </source>
</evidence>
<dbReference type="Proteomes" id="UP000473574">
    <property type="component" value="Unassembled WGS sequence"/>
</dbReference>
<evidence type="ECO:0000313" key="2">
    <source>
        <dbReference type="Proteomes" id="UP000473574"/>
    </source>
</evidence>
<sequence length="69" mass="8037">MAYDPKTDTTTWSVTAEPCCEAMKRRNGWQLITIRRTNIKDLPVDCVFKGNCQFEKKYMDLTQGDKDDD</sequence>
<proteinExistence type="predicted"/>
<name>A0A6M0S1Z6_9CYAN</name>